<feature type="domain" description="Xylose isomerase-like TIM barrel" evidence="8">
    <location>
        <begin position="20"/>
        <end position="277"/>
    </location>
</feature>
<dbReference type="PANTHER" id="PTHR21445:SF0">
    <property type="entry name" value="APURINIC-APYRIMIDINIC ENDONUCLEASE"/>
    <property type="match status" value="1"/>
</dbReference>
<dbReference type="GO" id="GO:0006284">
    <property type="term" value="P:base-excision repair"/>
    <property type="evidence" value="ECO:0007669"/>
    <property type="project" value="TreeGrafter"/>
</dbReference>
<proteinExistence type="inferred from homology"/>
<evidence type="ECO:0000259" key="8">
    <source>
        <dbReference type="Pfam" id="PF01261"/>
    </source>
</evidence>
<feature type="binding site" evidence="7">
    <location>
        <position position="215"/>
    </location>
    <ligand>
        <name>Zn(2+)</name>
        <dbReference type="ChEBI" id="CHEBI:29105"/>
        <label>2</label>
    </ligand>
</feature>
<evidence type="ECO:0000256" key="6">
    <source>
        <dbReference type="ARBA" id="ARBA00023204"/>
    </source>
</evidence>
<comment type="caution">
    <text evidence="9">The sequence shown here is derived from an EMBL/GenBank/DDBJ whole genome shotgun (WGS) entry which is preliminary data.</text>
</comment>
<evidence type="ECO:0000256" key="3">
    <source>
        <dbReference type="ARBA" id="ARBA00022763"/>
    </source>
</evidence>
<reference evidence="9 10" key="1">
    <citation type="journal article" date="2019" name="ISME J.">
        <title>Insights into ecological role of a new deltaproteobacterial order Candidatus Acidulodesulfobacterales by metagenomics and metatranscriptomics.</title>
        <authorList>
            <person name="Tan S."/>
            <person name="Liu J."/>
            <person name="Fang Y."/>
            <person name="Hedlund B.P."/>
            <person name="Lian Z.H."/>
            <person name="Huang L.Y."/>
            <person name="Li J.T."/>
            <person name="Huang L.N."/>
            <person name="Li W.J."/>
            <person name="Jiang H.C."/>
            <person name="Dong H.L."/>
            <person name="Shu W.S."/>
        </authorList>
    </citation>
    <scope>NUCLEOTIDE SEQUENCE [LARGE SCALE GENOMIC DNA]</scope>
    <source>
        <strain evidence="9">AP2</strain>
    </source>
</reference>
<dbReference type="GO" id="GO:0008270">
    <property type="term" value="F:zinc ion binding"/>
    <property type="evidence" value="ECO:0007669"/>
    <property type="project" value="UniProtKB-UniRule"/>
</dbReference>
<keyword evidence="6 7" id="KW-0234">DNA repair</keyword>
<comment type="cofactor">
    <cofactor evidence="7">
        <name>Zn(2+)</name>
        <dbReference type="ChEBI" id="CHEBI:29105"/>
    </cofactor>
    <text evidence="7">Binds 3 Zn(2+) ions.</text>
</comment>
<feature type="binding site" evidence="7">
    <location>
        <position position="178"/>
    </location>
    <ligand>
        <name>Zn(2+)</name>
        <dbReference type="ChEBI" id="CHEBI:29105"/>
        <label>2</label>
    </ligand>
</feature>
<dbReference type="SUPFAM" id="SSF51658">
    <property type="entry name" value="Xylose isomerase-like"/>
    <property type="match status" value="1"/>
</dbReference>
<evidence type="ECO:0000313" key="9">
    <source>
        <dbReference type="EMBL" id="RZD16038.1"/>
    </source>
</evidence>
<dbReference type="FunFam" id="3.20.20.150:FF:000001">
    <property type="entry name" value="Probable endonuclease 4"/>
    <property type="match status" value="1"/>
</dbReference>
<evidence type="ECO:0000313" key="10">
    <source>
        <dbReference type="Proteomes" id="UP000316562"/>
    </source>
</evidence>
<keyword evidence="4 7" id="KW-0378">Hydrolase</keyword>
<dbReference type="NCBIfam" id="TIGR00587">
    <property type="entry name" value="nfo"/>
    <property type="match status" value="1"/>
</dbReference>
<keyword evidence="7" id="KW-0255">Endonuclease</keyword>
<feature type="binding site" evidence="7">
    <location>
        <position position="145"/>
    </location>
    <ligand>
        <name>Zn(2+)</name>
        <dbReference type="ChEBI" id="CHEBI:29105"/>
        <label>2</label>
    </ligand>
</feature>
<feature type="binding site" evidence="7">
    <location>
        <position position="228"/>
    </location>
    <ligand>
        <name>Zn(2+)</name>
        <dbReference type="ChEBI" id="CHEBI:29105"/>
        <label>3</label>
    </ligand>
</feature>
<dbReference type="Gene3D" id="3.20.20.150">
    <property type="entry name" value="Divalent-metal-dependent TIM barrel enzymes"/>
    <property type="match status" value="1"/>
</dbReference>
<dbReference type="InterPro" id="IPR036237">
    <property type="entry name" value="Xyl_isomerase-like_sf"/>
</dbReference>
<keyword evidence="2 7" id="KW-0479">Metal-binding</keyword>
<dbReference type="Proteomes" id="UP000316562">
    <property type="component" value="Unassembled WGS sequence"/>
</dbReference>
<sequence length="281" mass="31499">MLIGAHVSIAGGLENSCVHAVQTGSNAIQIFTKNQVRWDFKDLKEDVAANFKNCINKLEITPISHISYLINLGSTDENVERKSYNLFIEEIKRCHILGINQLIFHPGSNKNLTEDETVKKISFNLKKIIEETNALYGGDVSLTIETTAGQGAAIGYKLEHIRDMIGIIDSDRMKVCIDTCHIFAAGYDIRSEDGYNNFMETFSRLIGLNRLSAFHLNDSMKDLSSKIDRHAGIGKGFIGTDTFKFIINDKRFDNTPMVVETPGNDSEHKQDIDIIKSLRIL</sequence>
<name>A0A519BFK2_ACIG2</name>
<feature type="binding site" evidence="7">
    <location>
        <position position="260"/>
    </location>
    <ligand>
        <name>Zn(2+)</name>
        <dbReference type="ChEBI" id="CHEBI:29105"/>
        <label>2</label>
    </ligand>
</feature>
<dbReference type="EC" id="3.1.21.2" evidence="7"/>
<evidence type="ECO:0000256" key="5">
    <source>
        <dbReference type="ARBA" id="ARBA00022833"/>
    </source>
</evidence>
<keyword evidence="5 7" id="KW-0862">Zinc</keyword>
<dbReference type="PANTHER" id="PTHR21445">
    <property type="entry name" value="ENDONUCLEASE IV ENDODEOXYRIBONUCLEASE IV"/>
    <property type="match status" value="1"/>
</dbReference>
<dbReference type="PROSITE" id="PS51432">
    <property type="entry name" value="AP_NUCLEASE_F2_4"/>
    <property type="match status" value="1"/>
</dbReference>
<evidence type="ECO:0000256" key="1">
    <source>
        <dbReference type="ARBA" id="ARBA00005340"/>
    </source>
</evidence>
<keyword evidence="7" id="KW-0540">Nuclease</keyword>
<dbReference type="GO" id="GO:0008833">
    <property type="term" value="F:deoxyribonuclease IV (phage-T4-induced) activity"/>
    <property type="evidence" value="ECO:0007669"/>
    <property type="project" value="UniProtKB-UniRule"/>
</dbReference>
<dbReference type="InterPro" id="IPR001719">
    <property type="entry name" value="AP_endonuc_2"/>
</dbReference>
<feature type="binding site" evidence="7">
    <location>
        <position position="181"/>
    </location>
    <ligand>
        <name>Zn(2+)</name>
        <dbReference type="ChEBI" id="CHEBI:29105"/>
        <label>3</label>
    </ligand>
</feature>
<protein>
    <recommendedName>
        <fullName evidence="7">Probable endonuclease 4</fullName>
        <ecNumber evidence="7">3.1.21.2</ecNumber>
    </recommendedName>
    <alternativeName>
        <fullName evidence="7">Endodeoxyribonuclease IV</fullName>
    </alternativeName>
    <alternativeName>
        <fullName evidence="7">Endonuclease IV</fullName>
    </alternativeName>
</protein>
<dbReference type="CDD" id="cd00019">
    <property type="entry name" value="AP2Ec"/>
    <property type="match status" value="1"/>
</dbReference>
<feature type="binding site" evidence="7">
    <location>
        <position position="145"/>
    </location>
    <ligand>
        <name>Zn(2+)</name>
        <dbReference type="ChEBI" id="CHEBI:29105"/>
        <label>1</label>
    </ligand>
</feature>
<dbReference type="EMBL" id="SGBC01000003">
    <property type="protein sequence ID" value="RZD16038.1"/>
    <property type="molecule type" value="Genomic_DNA"/>
</dbReference>
<feature type="binding site" evidence="7">
    <location>
        <position position="65"/>
    </location>
    <ligand>
        <name>Zn(2+)</name>
        <dbReference type="ChEBI" id="CHEBI:29105"/>
        <label>1</label>
    </ligand>
</feature>
<evidence type="ECO:0000256" key="2">
    <source>
        <dbReference type="ARBA" id="ARBA00022723"/>
    </source>
</evidence>
<gene>
    <name evidence="7" type="primary">nfo</name>
    <name evidence="9" type="ORF">EVJ46_07545</name>
</gene>
<dbReference type="SMART" id="SM00518">
    <property type="entry name" value="AP2Ec"/>
    <property type="match status" value="1"/>
</dbReference>
<dbReference type="GO" id="GO:0003906">
    <property type="term" value="F:DNA-(apurinic or apyrimidinic site) endonuclease activity"/>
    <property type="evidence" value="ECO:0007669"/>
    <property type="project" value="TreeGrafter"/>
</dbReference>
<feature type="binding site" evidence="7">
    <location>
        <position position="230"/>
    </location>
    <ligand>
        <name>Zn(2+)</name>
        <dbReference type="ChEBI" id="CHEBI:29105"/>
        <label>3</label>
    </ligand>
</feature>
<accession>A0A519BFK2</accession>
<evidence type="ECO:0000256" key="4">
    <source>
        <dbReference type="ARBA" id="ARBA00022801"/>
    </source>
</evidence>
<keyword evidence="3 7" id="KW-0227">DNA damage</keyword>
<evidence type="ECO:0000256" key="7">
    <source>
        <dbReference type="HAMAP-Rule" id="MF_00152"/>
    </source>
</evidence>
<comment type="catalytic activity">
    <reaction evidence="7">
        <text>Endonucleolytic cleavage to 5'-phosphooligonucleotide end-products.</text>
        <dbReference type="EC" id="3.1.21.2"/>
    </reaction>
</comment>
<comment type="function">
    <text evidence="7">Endonuclease IV plays a role in DNA repair. It cleaves phosphodiester bonds at apurinic or apyrimidinic (AP) sites, generating a 3'-hydroxyl group and a 5'-terminal sugar phosphate.</text>
</comment>
<organism evidence="9 10">
    <name type="scientific">Acididesulfobacter guangdongensis</name>
    <dbReference type="NCBI Taxonomy" id="2597225"/>
    <lineage>
        <taxon>Bacteria</taxon>
        <taxon>Deltaproteobacteria</taxon>
        <taxon>Candidatus Acidulodesulfobacterales</taxon>
        <taxon>Candidatus Acididesulfobacter</taxon>
    </lineage>
</organism>
<dbReference type="GO" id="GO:0008081">
    <property type="term" value="F:phosphoric diester hydrolase activity"/>
    <property type="evidence" value="ECO:0007669"/>
    <property type="project" value="TreeGrafter"/>
</dbReference>
<dbReference type="Pfam" id="PF01261">
    <property type="entry name" value="AP_endonuc_2"/>
    <property type="match status" value="1"/>
</dbReference>
<dbReference type="GO" id="GO:0003677">
    <property type="term" value="F:DNA binding"/>
    <property type="evidence" value="ECO:0007669"/>
    <property type="project" value="InterPro"/>
</dbReference>
<feature type="binding site" evidence="7">
    <location>
        <position position="105"/>
    </location>
    <ligand>
        <name>Zn(2+)</name>
        <dbReference type="ChEBI" id="CHEBI:29105"/>
        <label>1</label>
    </ligand>
</feature>
<dbReference type="InterPro" id="IPR013022">
    <property type="entry name" value="Xyl_isomerase-like_TIM-brl"/>
</dbReference>
<comment type="similarity">
    <text evidence="1 7">Belongs to the AP endonuclease 2 family.</text>
</comment>
<dbReference type="AlphaFoldDB" id="A0A519BFK2"/>
<dbReference type="HAMAP" id="MF_00152">
    <property type="entry name" value="Nfo"/>
    <property type="match status" value="1"/>
</dbReference>